<sequence length="362" mass="42213">MAKVLFENHHLYYLPNFIPVIDEMRKRGQYEIFASIPYMMDEKEKNIFVNACNKLNIDTIIEESEELRLSKIKDNSFDVVIVGNVGQLNKIIDDREVSVMIYHGIGLKQSYYNDIDSRIDLRSVESESRMAELASHGHNNLVLTGYTKCDPLVSDNNDSILANLDLDTDLKTILYAPSFYPTSLDKLIPILPKLSCETNLIIKLHNFSWYQDRYKYQSKKMIELADNNKNIFLAPHNDYNIIPYYSKADLLISDISSTMFEYLYLNRPIIMTEFFELRLKHKIFKQRFIKRMDLKRMEGIDFAMKVNDPEDLIPLTYHGLEHPEDLESERLSAQKEYLFKVDGKASFRIVDAIESKLSGAEN</sequence>
<evidence type="ECO:0008006" key="2">
    <source>
        <dbReference type="Google" id="ProtNLM"/>
    </source>
</evidence>
<gene>
    <name evidence="1" type="ORF">METZ01_LOCUS134096</name>
</gene>
<reference evidence="1" key="1">
    <citation type="submission" date="2018-05" db="EMBL/GenBank/DDBJ databases">
        <authorList>
            <person name="Lanie J.A."/>
            <person name="Ng W.-L."/>
            <person name="Kazmierczak K.M."/>
            <person name="Andrzejewski T.M."/>
            <person name="Davidsen T.M."/>
            <person name="Wayne K.J."/>
            <person name="Tettelin H."/>
            <person name="Glass J.I."/>
            <person name="Rusch D."/>
            <person name="Podicherti R."/>
            <person name="Tsui H.-C.T."/>
            <person name="Winkler M.E."/>
        </authorList>
    </citation>
    <scope>NUCLEOTIDE SEQUENCE</scope>
</reference>
<dbReference type="GO" id="GO:0016020">
    <property type="term" value="C:membrane"/>
    <property type="evidence" value="ECO:0007669"/>
    <property type="project" value="InterPro"/>
</dbReference>
<dbReference type="Pfam" id="PF04464">
    <property type="entry name" value="Glyphos_transf"/>
    <property type="match status" value="1"/>
</dbReference>
<evidence type="ECO:0000313" key="1">
    <source>
        <dbReference type="EMBL" id="SVA81242.1"/>
    </source>
</evidence>
<proteinExistence type="predicted"/>
<dbReference type="EMBL" id="UINC01019211">
    <property type="protein sequence ID" value="SVA81242.1"/>
    <property type="molecule type" value="Genomic_DNA"/>
</dbReference>
<dbReference type="Gene3D" id="3.40.50.12580">
    <property type="match status" value="1"/>
</dbReference>
<dbReference type="AlphaFoldDB" id="A0A381YX83"/>
<dbReference type="InterPro" id="IPR043148">
    <property type="entry name" value="TagF_C"/>
</dbReference>
<dbReference type="InterPro" id="IPR007554">
    <property type="entry name" value="Glycerophosphate_synth"/>
</dbReference>
<dbReference type="SUPFAM" id="SSF53756">
    <property type="entry name" value="UDP-Glycosyltransferase/glycogen phosphorylase"/>
    <property type="match status" value="1"/>
</dbReference>
<organism evidence="1">
    <name type="scientific">marine metagenome</name>
    <dbReference type="NCBI Taxonomy" id="408172"/>
    <lineage>
        <taxon>unclassified sequences</taxon>
        <taxon>metagenomes</taxon>
        <taxon>ecological metagenomes</taxon>
    </lineage>
</organism>
<dbReference type="GO" id="GO:0047355">
    <property type="term" value="F:CDP-glycerol glycerophosphotransferase activity"/>
    <property type="evidence" value="ECO:0007669"/>
    <property type="project" value="InterPro"/>
</dbReference>
<name>A0A381YX83_9ZZZZ</name>
<accession>A0A381YX83</accession>
<protein>
    <recommendedName>
        <fullName evidence="2">CDP-glycerol glycerophosphotransferase</fullName>
    </recommendedName>
</protein>